<dbReference type="EMBL" id="WEGK01000016">
    <property type="protein sequence ID" value="MQY22962.1"/>
    <property type="molecule type" value="Genomic_DNA"/>
</dbReference>
<evidence type="ECO:0000313" key="2">
    <source>
        <dbReference type="Proteomes" id="UP000438448"/>
    </source>
</evidence>
<sequence>MSPVASTLEAIMATYFDPRSWSPLRAVGLGRRLLDPGWFEQWSSFTTAWLDPFADFGAGAVTALLPDVLMTLLSEGILSRFGGQVISATLLGSDMTATLESLEARRRGAHFETRAVLRGLRWNRHPIEHMTVVGHGMRLIPGVPTKLRSTHLDITGTISTAALIGWLNTWQLDWRLGIGPDGLITARHRRLRIRALVDASVTNDLLTVRVRQASWLGVRIPRRAFAVTPIPLSNLPKQISVRTAEREGELVRFHVDVPEIVGSFDLAQMRSAIVAGTTLIIF</sequence>
<dbReference type="Proteomes" id="UP000438448">
    <property type="component" value="Unassembled WGS sequence"/>
</dbReference>
<proteinExistence type="predicted"/>
<organism evidence="1 2">
    <name type="scientific">Nocardia macrotermitis</name>
    <dbReference type="NCBI Taxonomy" id="2585198"/>
    <lineage>
        <taxon>Bacteria</taxon>
        <taxon>Bacillati</taxon>
        <taxon>Actinomycetota</taxon>
        <taxon>Actinomycetes</taxon>
        <taxon>Mycobacteriales</taxon>
        <taxon>Nocardiaceae</taxon>
        <taxon>Nocardia</taxon>
    </lineage>
</organism>
<gene>
    <name evidence="1" type="ORF">NRB20_60860</name>
</gene>
<evidence type="ECO:0000313" key="1">
    <source>
        <dbReference type="EMBL" id="MQY22962.1"/>
    </source>
</evidence>
<name>A0A7K0DCC7_9NOCA</name>
<dbReference type="AlphaFoldDB" id="A0A7K0DCC7"/>
<accession>A0A7K0DCC7</accession>
<protein>
    <submittedName>
        <fullName evidence="1">Uncharacterized protein</fullName>
    </submittedName>
</protein>
<reference evidence="1 2" key="1">
    <citation type="submission" date="2019-10" db="EMBL/GenBank/DDBJ databases">
        <title>Nocardia macrotermitis sp. nov. and Nocardia aurantia sp. nov., isolated from the gut of fungus growing-termite Macrotermes natalensis.</title>
        <authorList>
            <person name="Benndorf R."/>
            <person name="Schwitalla J."/>
            <person name="Martin K."/>
            <person name="De Beer W."/>
            <person name="Kaster A.-K."/>
            <person name="Vollmers J."/>
            <person name="Poulsen M."/>
            <person name="Beemelmanns C."/>
        </authorList>
    </citation>
    <scope>NUCLEOTIDE SEQUENCE [LARGE SCALE GENOMIC DNA]</scope>
    <source>
        <strain evidence="1 2">RB20</strain>
    </source>
</reference>
<comment type="caution">
    <text evidence="1">The sequence shown here is derived from an EMBL/GenBank/DDBJ whole genome shotgun (WGS) entry which is preliminary data.</text>
</comment>
<keyword evidence="2" id="KW-1185">Reference proteome</keyword>